<dbReference type="InterPro" id="IPR005069">
    <property type="entry name" value="Nucl-diP-sugar_transferase"/>
</dbReference>
<dbReference type="Pfam" id="PF03407">
    <property type="entry name" value="Nucleotid_trans"/>
    <property type="match status" value="1"/>
</dbReference>
<dbReference type="RefSeq" id="WP_190464801.1">
    <property type="nucleotide sequence ID" value="NZ_JACJPW010000029.1"/>
</dbReference>
<reference evidence="2" key="1">
    <citation type="journal article" date="2015" name="ISME J.">
        <title>Draft Genome Sequence of Streptomyces incarnatus NRRL8089, which Produces the Nucleoside Antibiotic Sinefungin.</title>
        <authorList>
            <person name="Oshima K."/>
            <person name="Hattori M."/>
            <person name="Shimizu H."/>
            <person name="Fukuda K."/>
            <person name="Nemoto M."/>
            <person name="Inagaki K."/>
            <person name="Tamura T."/>
        </authorList>
    </citation>
    <scope>NUCLEOTIDE SEQUENCE</scope>
    <source>
        <strain evidence="2">FACHB-1375</strain>
    </source>
</reference>
<dbReference type="EMBL" id="JACJPW010000029">
    <property type="protein sequence ID" value="MBD2181991.1"/>
    <property type="molecule type" value="Genomic_DNA"/>
</dbReference>
<accession>A0A926VDT4</accession>
<keyword evidence="3" id="KW-1185">Reference proteome</keyword>
<evidence type="ECO:0000313" key="3">
    <source>
        <dbReference type="Proteomes" id="UP000641646"/>
    </source>
</evidence>
<reference evidence="2" key="2">
    <citation type="submission" date="2020-08" db="EMBL/GenBank/DDBJ databases">
        <authorList>
            <person name="Chen M."/>
            <person name="Teng W."/>
            <person name="Zhao L."/>
            <person name="Hu C."/>
            <person name="Zhou Y."/>
            <person name="Han B."/>
            <person name="Song L."/>
            <person name="Shu W."/>
        </authorList>
    </citation>
    <scope>NUCLEOTIDE SEQUENCE</scope>
    <source>
        <strain evidence="2">FACHB-1375</strain>
    </source>
</reference>
<dbReference type="AlphaFoldDB" id="A0A926VDT4"/>
<gene>
    <name evidence="2" type="ORF">H6G03_12890</name>
</gene>
<feature type="domain" description="Nucleotide-diphospho-sugar transferase" evidence="1">
    <location>
        <begin position="98"/>
        <end position="227"/>
    </location>
</feature>
<evidence type="ECO:0000259" key="1">
    <source>
        <dbReference type="Pfam" id="PF03407"/>
    </source>
</evidence>
<protein>
    <recommendedName>
        <fullName evidence="1">Nucleotide-diphospho-sugar transferase domain-containing protein</fullName>
    </recommendedName>
</protein>
<dbReference type="InterPro" id="IPR029044">
    <property type="entry name" value="Nucleotide-diphossugar_trans"/>
</dbReference>
<proteinExistence type="predicted"/>
<name>A0A926VDT4_9CYAN</name>
<dbReference type="Proteomes" id="UP000641646">
    <property type="component" value="Unassembled WGS sequence"/>
</dbReference>
<comment type="caution">
    <text evidence="2">The sequence shown here is derived from an EMBL/GenBank/DDBJ whole genome shotgun (WGS) entry which is preliminary data.</text>
</comment>
<sequence length="243" mass="28419">MEKQISPDSSTFKQSETFASDDCGLVYIATKDVYVKAAILSAKSAREYMGDRIKIHIWADLPDLCTESGVFDSIGQIVNPHRRSKVDYLPETPFQRTLYLDADTRVVSDITEMFELLDRFDIAMSHAHRRSGPKSQRQWRREFSTAFPQLNGGIILYRKTEKVIKFLESWKTAFHEANLGKDQLTLRELLWESDLQIYVLPPEYNIRYEKYLDVWTEEEAMPKILHMRKFIDELKNEVQALSK</sequence>
<dbReference type="SUPFAM" id="SSF53448">
    <property type="entry name" value="Nucleotide-diphospho-sugar transferases"/>
    <property type="match status" value="1"/>
</dbReference>
<organism evidence="2 3">
    <name type="scientific">Aerosakkonema funiforme FACHB-1375</name>
    <dbReference type="NCBI Taxonomy" id="2949571"/>
    <lineage>
        <taxon>Bacteria</taxon>
        <taxon>Bacillati</taxon>
        <taxon>Cyanobacteriota</taxon>
        <taxon>Cyanophyceae</taxon>
        <taxon>Oscillatoriophycideae</taxon>
        <taxon>Aerosakkonematales</taxon>
        <taxon>Aerosakkonemataceae</taxon>
        <taxon>Aerosakkonema</taxon>
    </lineage>
</organism>
<dbReference type="Gene3D" id="3.90.550.10">
    <property type="entry name" value="Spore Coat Polysaccharide Biosynthesis Protein SpsA, Chain A"/>
    <property type="match status" value="1"/>
</dbReference>
<evidence type="ECO:0000313" key="2">
    <source>
        <dbReference type="EMBL" id="MBD2181991.1"/>
    </source>
</evidence>